<feature type="domain" description="N-acetyltransferase" evidence="1">
    <location>
        <begin position="3"/>
        <end position="138"/>
    </location>
</feature>
<dbReference type="Pfam" id="PF13508">
    <property type="entry name" value="Acetyltransf_7"/>
    <property type="match status" value="1"/>
</dbReference>
<dbReference type="InterPro" id="IPR053144">
    <property type="entry name" value="Acetyltransferase_Butenolide"/>
</dbReference>
<dbReference type="PANTHER" id="PTHR43233">
    <property type="entry name" value="FAMILY N-ACETYLTRANSFERASE, PUTATIVE (AFU_ORTHOLOGUE AFUA_6G03350)-RELATED"/>
    <property type="match status" value="1"/>
</dbReference>
<keyword evidence="2" id="KW-0808">Transferase</keyword>
<reference evidence="2 3" key="1">
    <citation type="submission" date="2019-08" db="EMBL/GenBank/DDBJ databases">
        <title>Professor.</title>
        <authorList>
            <person name="Park J.S."/>
        </authorList>
    </citation>
    <scope>NUCLEOTIDE SEQUENCE [LARGE SCALE GENOMIC DNA]</scope>
    <source>
        <strain evidence="2 3">176CP5-101</strain>
    </source>
</reference>
<dbReference type="GO" id="GO:0016747">
    <property type="term" value="F:acyltransferase activity, transferring groups other than amino-acyl groups"/>
    <property type="evidence" value="ECO:0007669"/>
    <property type="project" value="InterPro"/>
</dbReference>
<dbReference type="SUPFAM" id="SSF55729">
    <property type="entry name" value="Acyl-CoA N-acyltransferases (Nat)"/>
    <property type="match status" value="1"/>
</dbReference>
<dbReference type="InterPro" id="IPR000182">
    <property type="entry name" value="GNAT_dom"/>
</dbReference>
<evidence type="ECO:0000259" key="1">
    <source>
        <dbReference type="PROSITE" id="PS51186"/>
    </source>
</evidence>
<organism evidence="2 3">
    <name type="scientific">Flagellimonas hymeniacidonis</name>
    <dbReference type="NCBI Taxonomy" id="2603628"/>
    <lineage>
        <taxon>Bacteria</taxon>
        <taxon>Pseudomonadati</taxon>
        <taxon>Bacteroidota</taxon>
        <taxon>Flavobacteriia</taxon>
        <taxon>Flavobacteriales</taxon>
        <taxon>Flavobacteriaceae</taxon>
        <taxon>Flagellimonas</taxon>
    </lineage>
</organism>
<dbReference type="CDD" id="cd04301">
    <property type="entry name" value="NAT_SF"/>
    <property type="match status" value="1"/>
</dbReference>
<comment type="caution">
    <text evidence="2">The sequence shown here is derived from an EMBL/GenBank/DDBJ whole genome shotgun (WGS) entry which is preliminary data.</text>
</comment>
<protein>
    <submittedName>
        <fullName evidence="2">GNAT family N-acetyltransferase</fullName>
    </submittedName>
</protein>
<evidence type="ECO:0000313" key="2">
    <source>
        <dbReference type="EMBL" id="TXN35782.1"/>
    </source>
</evidence>
<dbReference type="PROSITE" id="PS51186">
    <property type="entry name" value="GNAT"/>
    <property type="match status" value="1"/>
</dbReference>
<dbReference type="Proteomes" id="UP000321456">
    <property type="component" value="Unassembled WGS sequence"/>
</dbReference>
<dbReference type="RefSeq" id="WP_147744556.1">
    <property type="nucleotide sequence ID" value="NZ_VRUR01000002.1"/>
</dbReference>
<dbReference type="PANTHER" id="PTHR43233:SF1">
    <property type="entry name" value="FAMILY N-ACETYLTRANSFERASE, PUTATIVE (AFU_ORTHOLOGUE AFUA_6G03350)-RELATED"/>
    <property type="match status" value="1"/>
</dbReference>
<sequence length="138" mass="15928">MSADFYISTEKSKMDVPLIHKYLSEESYWAKGRSEELVVKSMENALCFGVFAKDGEQIAFARIVTDFVVFAWLMDVFVVEKHQGKGIGKMLLDYIFNYPELQNVKGMGLRTNDAHSLYTTYGFESIPNPETWMFKKKN</sequence>
<accession>A0A5C8V437</accession>
<keyword evidence="3" id="KW-1185">Reference proteome</keyword>
<evidence type="ECO:0000313" key="3">
    <source>
        <dbReference type="Proteomes" id="UP000321456"/>
    </source>
</evidence>
<dbReference type="AlphaFoldDB" id="A0A5C8V437"/>
<dbReference type="InterPro" id="IPR016181">
    <property type="entry name" value="Acyl_CoA_acyltransferase"/>
</dbReference>
<proteinExistence type="predicted"/>
<dbReference type="EMBL" id="VRUR01000002">
    <property type="protein sequence ID" value="TXN35782.1"/>
    <property type="molecule type" value="Genomic_DNA"/>
</dbReference>
<name>A0A5C8V437_9FLAO</name>
<gene>
    <name evidence="2" type="ORF">FVB32_14515</name>
</gene>
<dbReference type="Gene3D" id="3.40.630.30">
    <property type="match status" value="1"/>
</dbReference>